<evidence type="ECO:0000256" key="5">
    <source>
        <dbReference type="PIRSR" id="PIRSR602403-1"/>
    </source>
</evidence>
<dbReference type="PRINTS" id="PR00385">
    <property type="entry name" value="P450"/>
</dbReference>
<evidence type="ECO:0000256" key="1">
    <source>
        <dbReference type="ARBA" id="ARBA00001971"/>
    </source>
</evidence>
<dbReference type="PRINTS" id="PR00465">
    <property type="entry name" value="EP450IV"/>
</dbReference>
<evidence type="ECO:0000256" key="6">
    <source>
        <dbReference type="SAM" id="Phobius"/>
    </source>
</evidence>
<comment type="similarity">
    <text evidence="2">Belongs to the cytochrome P450 family.</text>
</comment>
<dbReference type="PANTHER" id="PTHR24305">
    <property type="entry name" value="CYTOCHROME P450"/>
    <property type="match status" value="1"/>
</dbReference>
<dbReference type="CDD" id="cd11060">
    <property type="entry name" value="CYP57A1-like"/>
    <property type="match status" value="1"/>
</dbReference>
<keyword evidence="6" id="KW-1133">Transmembrane helix</keyword>
<keyword evidence="5" id="KW-0349">Heme</keyword>
<dbReference type="OrthoDB" id="3934656at2759"/>
<evidence type="ECO:0000256" key="2">
    <source>
        <dbReference type="ARBA" id="ARBA00010617"/>
    </source>
</evidence>
<feature type="binding site" description="axial binding residue" evidence="5">
    <location>
        <position position="484"/>
    </location>
    <ligand>
        <name>heme</name>
        <dbReference type="ChEBI" id="CHEBI:30413"/>
    </ligand>
    <ligandPart>
        <name>Fe</name>
        <dbReference type="ChEBI" id="CHEBI:18248"/>
    </ligandPart>
</feature>
<dbReference type="Pfam" id="PF00067">
    <property type="entry name" value="p450"/>
    <property type="match status" value="1"/>
</dbReference>
<dbReference type="GO" id="GO:0016705">
    <property type="term" value="F:oxidoreductase activity, acting on paired donors, with incorporation or reduction of molecular oxygen"/>
    <property type="evidence" value="ECO:0007669"/>
    <property type="project" value="InterPro"/>
</dbReference>
<dbReference type="InterPro" id="IPR036396">
    <property type="entry name" value="Cyt_P450_sf"/>
</dbReference>
<comment type="cofactor">
    <cofactor evidence="1 5">
        <name>heme</name>
        <dbReference type="ChEBI" id="CHEBI:30413"/>
    </cofactor>
</comment>
<dbReference type="Gene3D" id="1.10.630.10">
    <property type="entry name" value="Cytochrome P450"/>
    <property type="match status" value="1"/>
</dbReference>
<dbReference type="PANTHER" id="PTHR24305:SF168">
    <property type="entry name" value="P450, PUTATIVE (EUROFUNG)-RELATED"/>
    <property type="match status" value="1"/>
</dbReference>
<dbReference type="STRING" id="1460663.A0A177C2R6"/>
<keyword evidence="3 5" id="KW-0479">Metal-binding</keyword>
<evidence type="ECO:0000256" key="3">
    <source>
        <dbReference type="ARBA" id="ARBA00022723"/>
    </source>
</evidence>
<sequence length="549" mass="61553">MVEQSLTSFTFFNVAVADSSIPSFTTDDVWRIATFALPSFVTLSFILLTIWEYQSWRRLSHIPGPPAAHFTILWLLKHAWVGNLFPSMVDAGNKYGDLVRIGPNLLLCSDPDELRRISGIRTKYTKGPAYDAGRVTEGDPHVASQRDPARHKALRAKMGTAYSVDVQPVIDRQISKLIDLIDRKYATNRTSTNPTAEGRRNETSARIMNFGEKMHFYALDCLGAFAFGEPFGFLQKDEDINRMTQINDLSLRMVTVAGLVPWLSGLRTMWPFRCLVPKEGDKVGFGILFGFAKNLVDRRTAPDAKPKNDMMQEFIRSGMTRDELMQQVYIHIIAGSDTTSNWSRMVMLCLLTCPPAYMALQQEIDAATASGALSYPTATDAESRSLSYLDAVLREAMRMHPPSVSPSKLSPEGVDTVCGYAVPGGTQIGANVPGVLRSQAVFGPDADCFRPERWLEAAEEEDGYRLSRMKSTLALVFGAGKFQCMGTHIAYMEVRKLFVELMRRFDFAIVDNKRPLHVESLAIMVVHDFNVRITRRTRFPMLDREDAEA</sequence>
<keyword evidence="8" id="KW-1185">Reference proteome</keyword>
<keyword evidence="6" id="KW-0812">Transmembrane</keyword>
<name>A0A177C2R6_9PLEO</name>
<dbReference type="AlphaFoldDB" id="A0A177C2R6"/>
<dbReference type="GO" id="GO:0020037">
    <property type="term" value="F:heme binding"/>
    <property type="evidence" value="ECO:0007669"/>
    <property type="project" value="InterPro"/>
</dbReference>
<evidence type="ECO:0000256" key="4">
    <source>
        <dbReference type="ARBA" id="ARBA00023004"/>
    </source>
</evidence>
<dbReference type="Proteomes" id="UP000077069">
    <property type="component" value="Unassembled WGS sequence"/>
</dbReference>
<dbReference type="GeneID" id="28760274"/>
<accession>A0A177C2R6</accession>
<evidence type="ECO:0000313" key="7">
    <source>
        <dbReference type="EMBL" id="OAG01943.1"/>
    </source>
</evidence>
<dbReference type="InterPro" id="IPR002403">
    <property type="entry name" value="Cyt_P450_E_grp-IV"/>
</dbReference>
<gene>
    <name evidence="7" type="ORF">CC84DRAFT_1152051</name>
</gene>
<dbReference type="GO" id="GO:0004497">
    <property type="term" value="F:monooxygenase activity"/>
    <property type="evidence" value="ECO:0007669"/>
    <property type="project" value="InterPro"/>
</dbReference>
<dbReference type="EMBL" id="KV441556">
    <property type="protein sequence ID" value="OAG01943.1"/>
    <property type="molecule type" value="Genomic_DNA"/>
</dbReference>
<dbReference type="SUPFAM" id="SSF48264">
    <property type="entry name" value="Cytochrome P450"/>
    <property type="match status" value="1"/>
</dbReference>
<keyword evidence="4 5" id="KW-0408">Iron</keyword>
<evidence type="ECO:0000313" key="8">
    <source>
        <dbReference type="Proteomes" id="UP000077069"/>
    </source>
</evidence>
<protein>
    <submittedName>
        <fullName evidence="7">Cytochrome P450</fullName>
    </submittedName>
</protein>
<keyword evidence="6" id="KW-0472">Membrane</keyword>
<dbReference type="InterPro" id="IPR050121">
    <property type="entry name" value="Cytochrome_P450_monoxygenase"/>
</dbReference>
<organism evidence="7 8">
    <name type="scientific">Paraphaeosphaeria sporulosa</name>
    <dbReference type="NCBI Taxonomy" id="1460663"/>
    <lineage>
        <taxon>Eukaryota</taxon>
        <taxon>Fungi</taxon>
        <taxon>Dikarya</taxon>
        <taxon>Ascomycota</taxon>
        <taxon>Pezizomycotina</taxon>
        <taxon>Dothideomycetes</taxon>
        <taxon>Pleosporomycetidae</taxon>
        <taxon>Pleosporales</taxon>
        <taxon>Massarineae</taxon>
        <taxon>Didymosphaeriaceae</taxon>
        <taxon>Paraphaeosphaeria</taxon>
    </lineage>
</organism>
<dbReference type="GO" id="GO:0005506">
    <property type="term" value="F:iron ion binding"/>
    <property type="evidence" value="ECO:0007669"/>
    <property type="project" value="InterPro"/>
</dbReference>
<dbReference type="InParanoid" id="A0A177C2R6"/>
<proteinExistence type="inferred from homology"/>
<dbReference type="InterPro" id="IPR001128">
    <property type="entry name" value="Cyt_P450"/>
</dbReference>
<feature type="transmembrane region" description="Helical" evidence="6">
    <location>
        <begin position="29"/>
        <end position="51"/>
    </location>
</feature>
<dbReference type="RefSeq" id="XP_018032308.1">
    <property type="nucleotide sequence ID" value="XM_018176788.1"/>
</dbReference>
<reference evidence="7 8" key="1">
    <citation type="submission" date="2016-05" db="EMBL/GenBank/DDBJ databases">
        <title>Comparative analysis of secretome profiles of manganese(II)-oxidizing ascomycete fungi.</title>
        <authorList>
            <consortium name="DOE Joint Genome Institute"/>
            <person name="Zeiner C.A."/>
            <person name="Purvine S.O."/>
            <person name="Zink E.M."/>
            <person name="Wu S."/>
            <person name="Pasa-Tolic L."/>
            <person name="Chaput D.L."/>
            <person name="Haridas S."/>
            <person name="Grigoriev I.V."/>
            <person name="Santelli C.M."/>
            <person name="Hansel C.M."/>
        </authorList>
    </citation>
    <scope>NUCLEOTIDE SEQUENCE [LARGE SCALE GENOMIC DNA]</scope>
    <source>
        <strain evidence="7 8">AP3s5-JAC2a</strain>
    </source>
</reference>